<proteinExistence type="predicted"/>
<dbReference type="SMART" id="SM01360">
    <property type="entry name" value="A2M"/>
    <property type="match status" value="1"/>
</dbReference>
<dbReference type="EMBL" id="JBCEVZ010000089">
    <property type="protein sequence ID" value="MEL5996704.1"/>
    <property type="molecule type" value="Genomic_DNA"/>
</dbReference>
<dbReference type="InterPro" id="IPR041246">
    <property type="entry name" value="Bact_MG10"/>
</dbReference>
<dbReference type="SMART" id="SM01419">
    <property type="entry name" value="Thiol-ester_cl"/>
    <property type="match status" value="1"/>
</dbReference>
<evidence type="ECO:0000259" key="1">
    <source>
        <dbReference type="SMART" id="SM01360"/>
    </source>
</evidence>
<dbReference type="Gene3D" id="1.50.10.20">
    <property type="match status" value="1"/>
</dbReference>
<dbReference type="CDD" id="cd02891">
    <property type="entry name" value="A2M_like"/>
    <property type="match status" value="1"/>
</dbReference>
<dbReference type="Pfam" id="PF00207">
    <property type="entry name" value="A2M"/>
    <property type="match status" value="1"/>
</dbReference>
<comment type="caution">
    <text evidence="2">The sequence shown here is derived from an EMBL/GenBank/DDBJ whole genome shotgun (WGS) entry which is preliminary data.</text>
</comment>
<evidence type="ECO:0000313" key="3">
    <source>
        <dbReference type="Proteomes" id="UP001479606"/>
    </source>
</evidence>
<keyword evidence="3" id="KW-1185">Reference proteome</keyword>
<dbReference type="Proteomes" id="UP001479606">
    <property type="component" value="Unassembled WGS sequence"/>
</dbReference>
<dbReference type="InterPro" id="IPR001599">
    <property type="entry name" value="Macroglobln_a2"/>
</dbReference>
<dbReference type="SUPFAM" id="SSF48239">
    <property type="entry name" value="Terpenoid cyclases/Protein prenyltransferases"/>
    <property type="match status" value="1"/>
</dbReference>
<dbReference type="InterPro" id="IPR011626">
    <property type="entry name" value="Alpha-macroglobulin_TED"/>
</dbReference>
<dbReference type="InterPro" id="IPR011625">
    <property type="entry name" value="A2M_N_BRD"/>
</dbReference>
<feature type="domain" description="Alpha-2-macroglobulin" evidence="1">
    <location>
        <begin position="154"/>
        <end position="244"/>
    </location>
</feature>
<dbReference type="InterPro" id="IPR047565">
    <property type="entry name" value="Alpha-macroglob_thiol-ester_cl"/>
</dbReference>
<dbReference type="InterPro" id="IPR051802">
    <property type="entry name" value="YfhM-like"/>
</dbReference>
<gene>
    <name evidence="2" type="ORF">AAFH49_21015</name>
</gene>
<dbReference type="PANTHER" id="PTHR40094:SF1">
    <property type="entry name" value="UBIQUITIN DOMAIN-CONTAINING PROTEIN"/>
    <property type="match status" value="1"/>
</dbReference>
<dbReference type="Pfam" id="PF07678">
    <property type="entry name" value="TED_complement"/>
    <property type="match status" value="1"/>
</dbReference>
<dbReference type="Pfam" id="PF17973">
    <property type="entry name" value="bMG10"/>
    <property type="match status" value="1"/>
</dbReference>
<reference evidence="2 3" key="1">
    <citation type="journal article" date="2018" name="Arch. Microbiol.">
        <title>Hymenobacter segetis sp. nov., isolated from soil.</title>
        <authorList>
            <person name="Ten L.N."/>
            <person name="Lim S.J."/>
            <person name="Kim B.O."/>
            <person name="Kang I.K."/>
            <person name="Jung H.Y."/>
        </authorList>
    </citation>
    <scope>NUCLEOTIDE SEQUENCE [LARGE SCALE GENOMIC DNA]</scope>
    <source>
        <strain evidence="2 3">S7-3-11</strain>
    </source>
</reference>
<dbReference type="InterPro" id="IPR008930">
    <property type="entry name" value="Terpenoid_cyclase/PrenylTrfase"/>
</dbReference>
<protein>
    <submittedName>
        <fullName evidence="2">Alpha-2-macroglobulin family protein</fullName>
    </submittedName>
</protein>
<dbReference type="PANTHER" id="PTHR40094">
    <property type="entry name" value="ALPHA-2-MACROGLOBULIN HOMOLOG"/>
    <property type="match status" value="1"/>
</dbReference>
<feature type="non-terminal residue" evidence="2">
    <location>
        <position position="1"/>
    </location>
</feature>
<organism evidence="2 3">
    <name type="scientific">Hymenobacter segetis</name>
    <dbReference type="NCBI Taxonomy" id="2025509"/>
    <lineage>
        <taxon>Bacteria</taxon>
        <taxon>Pseudomonadati</taxon>
        <taxon>Bacteroidota</taxon>
        <taxon>Cytophagia</taxon>
        <taxon>Cytophagales</taxon>
        <taxon>Hymenobacteraceae</taxon>
        <taxon>Hymenobacter</taxon>
    </lineage>
</organism>
<evidence type="ECO:0000313" key="2">
    <source>
        <dbReference type="EMBL" id="MEL5996704.1"/>
    </source>
</evidence>
<dbReference type="RefSeq" id="WP_342301286.1">
    <property type="nucleotide sequence ID" value="NZ_JBCEVZ010000089.1"/>
</dbReference>
<sequence length="838" mass="92114">GKAAEVKIPIKAEHVPNVYVTATAVRAHTAQDRLPLTVARGFLPLTVEKADSRLAVAIAAPAASRSQTWQTVEITTAPSAQLTLAVVDEGILQLKNYQTPDPHAYFYQKRALEVSAFDVYPFLLPELGTSSSGGDAADMRNRTNPVPNRRVKLVSKWSGVLTADGDGKVRYRVRVPQFSGALRIMAVAYKDDAFGSAEFTMKVADPVVISTALPRFMSPGDTIDAVITLTNTTNKSITVPFIQQMKGLTPVLPLILDNKGTPFYELKKQSEKRISVKLVAKTIGNAELKTIVDIGGAGKTESLTETVELPIRPAASLEKRTGSGVIADGATLPLNLKTDFLPTSLSSRLVVSRSPLTEFSKDLRYLLQYPYGCLEQTVSAAFPQLYYADLAATLQQKTGAAAKAQRYNPNYHVQEAIRKIEAMQLYNGSLSYWPGGDYDNWWATAYAAHFLQEAQQAGFAVNKSVLDKVLKYLAFRLKKRETEPYQYFDVSNIARQRTIASKEIAYSLYVLALAGRQDPVAMNYYRANRPLLTEDSRFLLACTQSLLGNQRAFRELLPTKFGSERATRRALDGSFYSPIRDEGLILNALVSTDPNNPQIPGIARQLSRQLKASPWLSTQEESFALLALGKIARQNARSTATATLTIDGKPAGGFDGKDLTIRNVANRNVSIRTAGKGSLYYFWETEGISASGQVKEEDTYLKVRRQFLNRDGVPLGTPSFRQNDLVVVRISIEAGDAAGEIKNVAITDLLPAGLEIENPRIGALRELSWAKDASTPDYLDVRDDRINMFTTATGAPKHFYYLCRAVSKGTFKLGPVNADAMYNADYHSYNGAGVVRVR</sequence>
<name>A0ABU9M0Z0_9BACT</name>
<accession>A0ABU9M0Z0</accession>
<dbReference type="Pfam" id="PF07703">
    <property type="entry name" value="A2M_BRD"/>
    <property type="match status" value="1"/>
</dbReference>